<dbReference type="PROSITE" id="PS50176">
    <property type="entry name" value="ARM_REPEAT"/>
    <property type="match status" value="1"/>
</dbReference>
<dbReference type="Gene3D" id="3.40.850.10">
    <property type="entry name" value="Kinesin motor domain"/>
    <property type="match status" value="1"/>
</dbReference>
<comment type="caution">
    <text evidence="17">The sequence shown here is derived from an EMBL/GenBank/DDBJ whole genome shotgun (WGS) entry which is preliminary data.</text>
</comment>
<dbReference type="EMBL" id="QPKB01000003">
    <property type="protein sequence ID" value="RWR80700.1"/>
    <property type="molecule type" value="Genomic_DNA"/>
</dbReference>
<gene>
    <name evidence="17" type="ORF">CKAN_00935300</name>
</gene>
<feature type="coiled-coil region" evidence="14">
    <location>
        <begin position="439"/>
        <end position="470"/>
    </location>
</feature>
<keyword evidence="4 13" id="KW-0493">Microtubule</keyword>
<dbReference type="InterPro" id="IPR027417">
    <property type="entry name" value="P-loop_NTPase"/>
</dbReference>
<dbReference type="GO" id="GO:0005524">
    <property type="term" value="F:ATP binding"/>
    <property type="evidence" value="ECO:0007669"/>
    <property type="project" value="UniProtKB-UniRule"/>
</dbReference>
<dbReference type="SUPFAM" id="SSF52540">
    <property type="entry name" value="P-loop containing nucleoside triphosphate hydrolases"/>
    <property type="match status" value="1"/>
</dbReference>
<dbReference type="InterPro" id="IPR001752">
    <property type="entry name" value="Kinesin_motor_dom"/>
</dbReference>
<dbReference type="SUPFAM" id="SSF48371">
    <property type="entry name" value="ARM repeat"/>
    <property type="match status" value="1"/>
</dbReference>
<evidence type="ECO:0000256" key="10">
    <source>
        <dbReference type="ARBA" id="ARBA00023212"/>
    </source>
</evidence>
<reference evidence="17 18" key="1">
    <citation type="journal article" date="2019" name="Nat. Plants">
        <title>Stout camphor tree genome fills gaps in understanding of flowering plant genome evolution.</title>
        <authorList>
            <person name="Chaw S.M."/>
            <person name="Liu Y.C."/>
            <person name="Wu Y.W."/>
            <person name="Wang H.Y."/>
            <person name="Lin C.I."/>
            <person name="Wu C.S."/>
            <person name="Ke H.M."/>
            <person name="Chang L.Y."/>
            <person name="Hsu C.Y."/>
            <person name="Yang H.T."/>
            <person name="Sudianto E."/>
            <person name="Hsu M.H."/>
            <person name="Wu K.P."/>
            <person name="Wang L.N."/>
            <person name="Leebens-Mack J.H."/>
            <person name="Tsai I.J."/>
        </authorList>
    </citation>
    <scope>NUCLEOTIDE SEQUENCE [LARGE SCALE GENOMIC DNA]</scope>
    <source>
        <strain evidence="18">cv. Chaw 1501</strain>
        <tissue evidence="17">Young leaves</tissue>
    </source>
</reference>
<evidence type="ECO:0000256" key="15">
    <source>
        <dbReference type="SAM" id="MobiDB-lite"/>
    </source>
</evidence>
<evidence type="ECO:0000256" key="1">
    <source>
        <dbReference type="ARBA" id="ARBA00004245"/>
    </source>
</evidence>
<dbReference type="PANTHER" id="PTHR47970:SF30">
    <property type="entry name" value="KINESIN-LIKE PROTEIN"/>
    <property type="match status" value="1"/>
</dbReference>
<evidence type="ECO:0000256" key="3">
    <source>
        <dbReference type="ARBA" id="ARBA00022490"/>
    </source>
</evidence>
<dbReference type="AlphaFoldDB" id="A0A3S3MQQ9"/>
<dbReference type="STRING" id="337451.A0A3S3MQQ9"/>
<protein>
    <recommendedName>
        <fullName evidence="13">Kinesin-like protein</fullName>
    </recommendedName>
</protein>
<dbReference type="GO" id="GO:0008017">
    <property type="term" value="F:microtubule binding"/>
    <property type="evidence" value="ECO:0007669"/>
    <property type="project" value="InterPro"/>
</dbReference>
<keyword evidence="8 14" id="KW-0175">Coiled coil</keyword>
<dbReference type="PANTHER" id="PTHR47970">
    <property type="entry name" value="KINESIN-LIKE PROTEIN KIF11"/>
    <property type="match status" value="1"/>
</dbReference>
<keyword evidence="9 12" id="KW-0505">Motor protein</keyword>
<dbReference type="GO" id="GO:0051231">
    <property type="term" value="P:spindle elongation"/>
    <property type="evidence" value="ECO:0007669"/>
    <property type="project" value="TreeGrafter"/>
</dbReference>
<evidence type="ECO:0000256" key="8">
    <source>
        <dbReference type="ARBA" id="ARBA00023054"/>
    </source>
</evidence>
<dbReference type="InterPro" id="IPR016024">
    <property type="entry name" value="ARM-type_fold"/>
</dbReference>
<dbReference type="InterPro" id="IPR000225">
    <property type="entry name" value="Armadillo"/>
</dbReference>
<dbReference type="Proteomes" id="UP000283530">
    <property type="component" value="Unassembled WGS sequence"/>
</dbReference>
<feature type="compositionally biased region" description="Polar residues" evidence="15">
    <location>
        <begin position="1"/>
        <end position="15"/>
    </location>
</feature>
<evidence type="ECO:0000256" key="4">
    <source>
        <dbReference type="ARBA" id="ARBA00022701"/>
    </source>
</evidence>
<organism evidence="17 18">
    <name type="scientific">Cinnamomum micranthum f. kanehirae</name>
    <dbReference type="NCBI Taxonomy" id="337451"/>
    <lineage>
        <taxon>Eukaryota</taxon>
        <taxon>Viridiplantae</taxon>
        <taxon>Streptophyta</taxon>
        <taxon>Embryophyta</taxon>
        <taxon>Tracheophyta</taxon>
        <taxon>Spermatophyta</taxon>
        <taxon>Magnoliopsida</taxon>
        <taxon>Magnoliidae</taxon>
        <taxon>Laurales</taxon>
        <taxon>Lauraceae</taxon>
        <taxon>Cinnamomum</taxon>
    </lineage>
</organism>
<dbReference type="PROSITE" id="PS00411">
    <property type="entry name" value="KINESIN_MOTOR_1"/>
    <property type="match status" value="1"/>
</dbReference>
<dbReference type="FunFam" id="3.40.850.10:FF:000036">
    <property type="entry name" value="Kinesin-like protein"/>
    <property type="match status" value="1"/>
</dbReference>
<comment type="subcellular location">
    <subcellularLocation>
        <location evidence="1">Cytoplasm</location>
        <location evidence="1">Cytoskeleton</location>
    </subcellularLocation>
</comment>
<evidence type="ECO:0000256" key="7">
    <source>
        <dbReference type="ARBA" id="ARBA00022840"/>
    </source>
</evidence>
<keyword evidence="3" id="KW-0963">Cytoplasm</keyword>
<evidence type="ECO:0000256" key="2">
    <source>
        <dbReference type="ARBA" id="ARBA00010103"/>
    </source>
</evidence>
<dbReference type="InterPro" id="IPR036961">
    <property type="entry name" value="Kinesin_motor_dom_sf"/>
</dbReference>
<evidence type="ECO:0000313" key="18">
    <source>
        <dbReference type="Proteomes" id="UP000283530"/>
    </source>
</evidence>
<dbReference type="Pfam" id="PF00514">
    <property type="entry name" value="Arm"/>
    <property type="match status" value="1"/>
</dbReference>
<feature type="coiled-coil region" evidence="14">
    <location>
        <begin position="532"/>
        <end position="608"/>
    </location>
</feature>
<dbReference type="GO" id="GO:0007018">
    <property type="term" value="P:microtubule-based movement"/>
    <property type="evidence" value="ECO:0007669"/>
    <property type="project" value="InterPro"/>
</dbReference>
<dbReference type="PRINTS" id="PR00380">
    <property type="entry name" value="KINESINHEAVY"/>
</dbReference>
<evidence type="ECO:0000256" key="12">
    <source>
        <dbReference type="PROSITE-ProRule" id="PRU00283"/>
    </source>
</evidence>
<evidence type="ECO:0000256" key="14">
    <source>
        <dbReference type="SAM" id="Coils"/>
    </source>
</evidence>
<keyword evidence="7 12" id="KW-0067">ATP-binding</keyword>
<comment type="similarity">
    <text evidence="2">Belongs to the TRAFAC class myosin-kinesin ATPase superfamily. Kinesin family. Ungrouped subfamily.</text>
</comment>
<dbReference type="GO" id="GO:0090307">
    <property type="term" value="P:mitotic spindle assembly"/>
    <property type="evidence" value="ECO:0007669"/>
    <property type="project" value="TreeGrafter"/>
</dbReference>
<dbReference type="GO" id="GO:0072686">
    <property type="term" value="C:mitotic spindle"/>
    <property type="evidence" value="ECO:0007669"/>
    <property type="project" value="TreeGrafter"/>
</dbReference>
<evidence type="ECO:0000256" key="11">
    <source>
        <dbReference type="PROSITE-ProRule" id="PRU00259"/>
    </source>
</evidence>
<evidence type="ECO:0000313" key="17">
    <source>
        <dbReference type="EMBL" id="RWR80700.1"/>
    </source>
</evidence>
<dbReference type="Pfam" id="PF00225">
    <property type="entry name" value="Kinesin"/>
    <property type="match status" value="1"/>
</dbReference>
<dbReference type="GO" id="GO:0005876">
    <property type="term" value="C:spindle microtubule"/>
    <property type="evidence" value="ECO:0007669"/>
    <property type="project" value="TreeGrafter"/>
</dbReference>
<dbReference type="OrthoDB" id="3176171at2759"/>
<sequence>MASGGSYRNGTTPKASSKAERPLSVNSNIKLSSTKPKPSPTSTAASAAHRRSSSGVPGRVRVAVRLRPRNAEELVEDADFADCVELQPELKRLKLRKNNWDSDTYEFDELLTEFASQKRVYEVVAKPVVESVLEGYNGTVMAYGQTGTGKTYTLGRLGEEDTAARGIMVRSMEDILADISPETDSVSVSYLQLYMETIQDLLDPANDNISIVEDPKTGDVSLPGATLVEVGDQHSFVELLRLGEAHRFAANTKLNTESSRSHAILMVHVRRSVKGRDERQVTFPSENGNTSHLTKTLKPPIIRKSKLVVVDLAGSERIDKSGSEGHTLEEAKSINLSLSALGKCINALAENSAHVPVRDSKLTRLLRDSFGGTARTSLVVTIGPSPRHRGETASTIMFGQRVSFANFKAMKVENMVKLKEEFDYKSLARRLDIQLDKLIAEHERKQKGFEDEVERLKLEAKNRISDAERKCANVLEIERLKYQKEYMESIKKLKEEWVINQQKHGNSGTGAEPKAECLDLTEGPISSNSEEIAEVNKLLHNEINLRKAAEEEANTLKTQLARWKQSEAVGSAEILKLQKMLEDEARQKEKLEGEIATLKNQLLQLSLEADETRLSLERDGFGKDSLGVDFFMTQVRHPQLKDSNGQKTSIAKLFEQEANQERIVEAGGLASLLMLLKSSENEIIRRIASGAIANLAMNEINQELIMAQGGVSLLSMTAADAEDSQTLRMVAGAIANLCGNENLQAKIRDEGGIKALLGMVRCAQPDVLAQVARGIANFAKCESRASTHGAKRGRSLLIDEGALPWIVQNANNEASPIRRHIELALCHLAQHEVNASDMISGGALWELVRISRDCSREDIRTLAHRTLSSSPIFQAELRRLHIRC</sequence>
<dbReference type="InterPro" id="IPR047149">
    <property type="entry name" value="KIF11-like"/>
</dbReference>
<dbReference type="Gene3D" id="1.25.10.10">
    <property type="entry name" value="Leucine-rich Repeat Variant"/>
    <property type="match status" value="1"/>
</dbReference>
<feature type="repeat" description="ARM" evidence="11">
    <location>
        <begin position="667"/>
        <end position="710"/>
    </location>
</feature>
<dbReference type="InterPro" id="IPR011989">
    <property type="entry name" value="ARM-like"/>
</dbReference>
<evidence type="ECO:0000256" key="13">
    <source>
        <dbReference type="RuleBase" id="RU000394"/>
    </source>
</evidence>
<dbReference type="GO" id="GO:0008574">
    <property type="term" value="F:plus-end-directed microtubule motor activity"/>
    <property type="evidence" value="ECO:0007669"/>
    <property type="project" value="TreeGrafter"/>
</dbReference>
<feature type="binding site" evidence="12">
    <location>
        <begin position="144"/>
        <end position="151"/>
    </location>
    <ligand>
        <name>ATP</name>
        <dbReference type="ChEBI" id="CHEBI:30616"/>
    </ligand>
</feature>
<feature type="domain" description="Kinesin motor" evidence="16">
    <location>
        <begin position="59"/>
        <end position="405"/>
    </location>
</feature>
<keyword evidence="5" id="KW-0677">Repeat</keyword>
<evidence type="ECO:0000259" key="16">
    <source>
        <dbReference type="PROSITE" id="PS50067"/>
    </source>
</evidence>
<dbReference type="InterPro" id="IPR019821">
    <property type="entry name" value="Kinesin_motor_CS"/>
</dbReference>
<accession>A0A3S3MQQ9</accession>
<feature type="region of interest" description="Disordered" evidence="15">
    <location>
        <begin position="1"/>
        <end position="57"/>
    </location>
</feature>
<proteinExistence type="inferred from homology"/>
<keyword evidence="10" id="KW-0206">Cytoskeleton</keyword>
<evidence type="ECO:0000256" key="6">
    <source>
        <dbReference type="ARBA" id="ARBA00022741"/>
    </source>
</evidence>
<name>A0A3S3MQQ9_9MAGN</name>
<evidence type="ECO:0000256" key="9">
    <source>
        <dbReference type="ARBA" id="ARBA00023175"/>
    </source>
</evidence>
<dbReference type="CDD" id="cd00106">
    <property type="entry name" value="KISc"/>
    <property type="match status" value="1"/>
</dbReference>
<keyword evidence="18" id="KW-1185">Reference proteome</keyword>
<feature type="compositionally biased region" description="Low complexity" evidence="15">
    <location>
        <begin position="32"/>
        <end position="57"/>
    </location>
</feature>
<evidence type="ECO:0000256" key="5">
    <source>
        <dbReference type="ARBA" id="ARBA00022737"/>
    </source>
</evidence>
<keyword evidence="6 12" id="KW-0547">Nucleotide-binding</keyword>
<dbReference type="SMART" id="SM00185">
    <property type="entry name" value="ARM"/>
    <property type="match status" value="3"/>
</dbReference>
<dbReference type="PROSITE" id="PS50067">
    <property type="entry name" value="KINESIN_MOTOR_2"/>
    <property type="match status" value="1"/>
</dbReference>
<dbReference type="SMART" id="SM00129">
    <property type="entry name" value="KISc"/>
    <property type="match status" value="1"/>
</dbReference>